<proteinExistence type="predicted"/>
<evidence type="ECO:0000256" key="1">
    <source>
        <dbReference type="SAM" id="MobiDB-lite"/>
    </source>
</evidence>
<dbReference type="EMBL" id="RWGY01000004">
    <property type="protein sequence ID" value="TVU47680.1"/>
    <property type="molecule type" value="Genomic_DNA"/>
</dbReference>
<evidence type="ECO:0000313" key="3">
    <source>
        <dbReference type="Proteomes" id="UP000324897"/>
    </source>
</evidence>
<reference evidence="2 3" key="1">
    <citation type="journal article" date="2019" name="Sci. Rep.">
        <title>A high-quality genome of Eragrostis curvula grass provides insights into Poaceae evolution and supports new strategies to enhance forage quality.</title>
        <authorList>
            <person name="Carballo J."/>
            <person name="Santos B.A.C.M."/>
            <person name="Zappacosta D."/>
            <person name="Garbus I."/>
            <person name="Selva J.P."/>
            <person name="Gallo C.A."/>
            <person name="Diaz A."/>
            <person name="Albertini E."/>
            <person name="Caccamo M."/>
            <person name="Echenique V."/>
        </authorList>
    </citation>
    <scope>NUCLEOTIDE SEQUENCE [LARGE SCALE GENOMIC DNA]</scope>
    <source>
        <strain evidence="3">cv. Victoria</strain>
        <tissue evidence="2">Leaf</tissue>
    </source>
</reference>
<sequence length="167" mass="18493">MQEICMRKGEQYWTPRDGVFLFAKQRDASETGEGKEALVVLATQLARTLQAVCKLSIARLNLVAEKSFDDAELREKLTDRFNIDDLKGMLDKVMIDSDVVSVLKGVYNHLLKVRDFLAWEAAVAMAAIEADGSIEKPQAGYEKEVGSSSEKQHAGGEKAKGDKKSKK</sequence>
<accession>A0A5J9WJY5</accession>
<organism evidence="2 3">
    <name type="scientific">Eragrostis curvula</name>
    <name type="common">weeping love grass</name>
    <dbReference type="NCBI Taxonomy" id="38414"/>
    <lineage>
        <taxon>Eukaryota</taxon>
        <taxon>Viridiplantae</taxon>
        <taxon>Streptophyta</taxon>
        <taxon>Embryophyta</taxon>
        <taxon>Tracheophyta</taxon>
        <taxon>Spermatophyta</taxon>
        <taxon>Magnoliopsida</taxon>
        <taxon>Liliopsida</taxon>
        <taxon>Poales</taxon>
        <taxon>Poaceae</taxon>
        <taxon>PACMAD clade</taxon>
        <taxon>Chloridoideae</taxon>
        <taxon>Eragrostideae</taxon>
        <taxon>Eragrostidinae</taxon>
        <taxon>Eragrostis</taxon>
    </lineage>
</organism>
<evidence type="ECO:0000313" key="2">
    <source>
        <dbReference type="EMBL" id="TVU47680.1"/>
    </source>
</evidence>
<feature type="non-terminal residue" evidence="2">
    <location>
        <position position="1"/>
    </location>
</feature>
<feature type="region of interest" description="Disordered" evidence="1">
    <location>
        <begin position="139"/>
        <end position="167"/>
    </location>
</feature>
<comment type="caution">
    <text evidence="2">The sequence shown here is derived from an EMBL/GenBank/DDBJ whole genome shotgun (WGS) entry which is preliminary data.</text>
</comment>
<dbReference type="AlphaFoldDB" id="A0A5J9WJY5"/>
<feature type="compositionally biased region" description="Basic and acidic residues" evidence="1">
    <location>
        <begin position="141"/>
        <end position="167"/>
    </location>
</feature>
<dbReference type="OrthoDB" id="1906957at2759"/>
<dbReference type="Gramene" id="TVU47680">
    <property type="protein sequence ID" value="TVU47680"/>
    <property type="gene ID" value="EJB05_07286"/>
</dbReference>
<dbReference type="Proteomes" id="UP000324897">
    <property type="component" value="Chromosome 5"/>
</dbReference>
<name>A0A5J9WJY5_9POAL</name>
<gene>
    <name evidence="2" type="ORF">EJB05_07286</name>
</gene>
<keyword evidence="3" id="KW-1185">Reference proteome</keyword>
<protein>
    <submittedName>
        <fullName evidence="2">Uncharacterized protein</fullName>
    </submittedName>
</protein>